<gene>
    <name evidence="2" type="ORF">QV13_24150</name>
</gene>
<dbReference type="InterPro" id="IPR046461">
    <property type="entry name" value="TerL_ATPase"/>
</dbReference>
<organism evidence="2 3">
    <name type="scientific">Mesorhizobium hungaricum</name>
    <dbReference type="NCBI Taxonomy" id="1566387"/>
    <lineage>
        <taxon>Bacteria</taxon>
        <taxon>Pseudomonadati</taxon>
        <taxon>Pseudomonadota</taxon>
        <taxon>Alphaproteobacteria</taxon>
        <taxon>Hyphomicrobiales</taxon>
        <taxon>Phyllobacteriaceae</taxon>
        <taxon>Mesorhizobium</taxon>
    </lineage>
</organism>
<dbReference type="RefSeq" id="WP_024922447.1">
    <property type="nucleotide sequence ID" value="NZ_MDEO01000036.1"/>
</dbReference>
<keyword evidence="3" id="KW-1185">Reference proteome</keyword>
<protein>
    <recommendedName>
        <fullName evidence="1">Terminase large subunit-like ATPase domain-containing protein</fullName>
    </recommendedName>
</protein>
<accession>A0A1C2DDB2</accession>
<name>A0A1C2DDB2_9HYPH</name>
<dbReference type="Pfam" id="PF03354">
    <property type="entry name" value="TerL_ATPase"/>
    <property type="match status" value="1"/>
</dbReference>
<reference evidence="2 3" key="1">
    <citation type="submission" date="2016-08" db="EMBL/GenBank/DDBJ databases">
        <title>Whole genome sequence of Mesorhizobium sp. strain UASWS1009 isolated from industrial sewage.</title>
        <authorList>
            <person name="Crovadore J."/>
            <person name="Calmin G."/>
            <person name="Chablais R."/>
            <person name="Cochard B."/>
            <person name="Lefort F."/>
        </authorList>
    </citation>
    <scope>NUCLEOTIDE SEQUENCE [LARGE SCALE GENOMIC DNA]</scope>
    <source>
        <strain evidence="2 3">UASWS1009</strain>
    </source>
</reference>
<dbReference type="EMBL" id="MDEO01000036">
    <property type="protein sequence ID" value="OCX12693.1"/>
    <property type="molecule type" value="Genomic_DNA"/>
</dbReference>
<feature type="domain" description="Terminase large subunit-like ATPase" evidence="1">
    <location>
        <begin position="67"/>
        <end position="194"/>
    </location>
</feature>
<evidence type="ECO:0000313" key="2">
    <source>
        <dbReference type="EMBL" id="OCX12693.1"/>
    </source>
</evidence>
<dbReference type="Proteomes" id="UP000094412">
    <property type="component" value="Unassembled WGS sequence"/>
</dbReference>
<sequence>MTWSTALPDWEARIAAHKTLIPDGLPIDEQRANRALRIFKRLRVTDIQGMPTLGEVSPEWIFDLVRVVFGAFDCERKRQLIRSFLVLIAKKNAKSTIAAGIMVTALIMNERPMGEYLILAPTKDVADNSFLPAYGMIKNDSELFKRYKPSDTTREIVNRLDGATLAVKSADADVVGGQKSISRFIDELWLFGKKRGAANVLSEAEGSAASRPEGFTIYASTHSDEPPTGVYLEKLTYFRSVRDGKVEDRTSLPLIYEYPDSMLKAKAWQNPQTWHIPNPSLGYSVDHEWLTTELRKKEIEGTSALSIFVAKHLNVEAGIGLKSGSWAGAEFWLVNPKTGVSNVDATLTFREVLRRSEVITIGIDGGGLDDLLGLAVLGREAGTGKLLLWCHAWAHEIVRERRPEISSKLDELAAPPRELGMPPELTFVKNPGDDVYELADIVRTVERSGKLAEKEAIGVDTFGIAAIKKALQSEDGGSIADERIVGIPQGWKLNGAIKDTERDLAGNVILHNGGALMRFAVGNAKVVPRGNAIAIDKQESGSAKIDPLMAALHAKVLMGLNPQPTVRSGWDTDDVEGLEARIAAEVARLARDDQERIASAAEKDPDELARRRAADAARAEAFEIARLREAGVGIY</sequence>
<dbReference type="AlphaFoldDB" id="A0A1C2DDB2"/>
<evidence type="ECO:0000259" key="1">
    <source>
        <dbReference type="Pfam" id="PF03354"/>
    </source>
</evidence>
<proteinExistence type="predicted"/>
<dbReference type="Gene3D" id="3.40.50.300">
    <property type="entry name" value="P-loop containing nucleotide triphosphate hydrolases"/>
    <property type="match status" value="1"/>
</dbReference>
<dbReference type="InterPro" id="IPR005021">
    <property type="entry name" value="Terminase_largesu-like"/>
</dbReference>
<comment type="caution">
    <text evidence="2">The sequence shown here is derived from an EMBL/GenBank/DDBJ whole genome shotgun (WGS) entry which is preliminary data.</text>
</comment>
<dbReference type="PANTHER" id="PTHR41287:SF1">
    <property type="entry name" value="PROTEIN YMFN"/>
    <property type="match status" value="1"/>
</dbReference>
<dbReference type="STRING" id="1566387.QV13_24150"/>
<dbReference type="PANTHER" id="PTHR41287">
    <property type="match status" value="1"/>
</dbReference>
<dbReference type="InterPro" id="IPR027417">
    <property type="entry name" value="P-loop_NTPase"/>
</dbReference>
<evidence type="ECO:0000313" key="3">
    <source>
        <dbReference type="Proteomes" id="UP000094412"/>
    </source>
</evidence>
<dbReference type="OrthoDB" id="9760250at2"/>